<gene>
    <name evidence="1" type="ORF">LCGC14_0700500</name>
</gene>
<name>A0A0F9QML8_9ZZZZ</name>
<sequence length="135" mass="15129">MLKTLESKIKYRISRSKDSVFILKDFDDLSGYDQIGRTLRALEKKGEIAKISRGMYAKVMVSPFKADLILVKPLTMLAREGLIKLGITVVTSKAATDYNSGQSTQVPTGRRIAVKGRVSREIKFNKQKVYLENAS</sequence>
<proteinExistence type="predicted"/>
<comment type="caution">
    <text evidence="1">The sequence shown here is derived from an EMBL/GenBank/DDBJ whole genome shotgun (WGS) entry which is preliminary data.</text>
</comment>
<dbReference type="AlphaFoldDB" id="A0A0F9QML8"/>
<reference evidence="1" key="1">
    <citation type="journal article" date="2015" name="Nature">
        <title>Complex archaea that bridge the gap between prokaryotes and eukaryotes.</title>
        <authorList>
            <person name="Spang A."/>
            <person name="Saw J.H."/>
            <person name="Jorgensen S.L."/>
            <person name="Zaremba-Niedzwiedzka K."/>
            <person name="Martijn J."/>
            <person name="Lind A.E."/>
            <person name="van Eijk R."/>
            <person name="Schleper C."/>
            <person name="Guy L."/>
            <person name="Ettema T.J."/>
        </authorList>
    </citation>
    <scope>NUCLEOTIDE SEQUENCE</scope>
</reference>
<organism evidence="1">
    <name type="scientific">marine sediment metagenome</name>
    <dbReference type="NCBI Taxonomy" id="412755"/>
    <lineage>
        <taxon>unclassified sequences</taxon>
        <taxon>metagenomes</taxon>
        <taxon>ecological metagenomes</taxon>
    </lineage>
</organism>
<accession>A0A0F9QML8</accession>
<evidence type="ECO:0000313" key="1">
    <source>
        <dbReference type="EMBL" id="KKN43709.1"/>
    </source>
</evidence>
<protein>
    <recommendedName>
        <fullName evidence="2">S-adenosylhomocysteine hydrolase</fullName>
    </recommendedName>
</protein>
<evidence type="ECO:0008006" key="2">
    <source>
        <dbReference type="Google" id="ProtNLM"/>
    </source>
</evidence>
<dbReference type="EMBL" id="LAZR01001494">
    <property type="protein sequence ID" value="KKN43709.1"/>
    <property type="molecule type" value="Genomic_DNA"/>
</dbReference>